<dbReference type="Gene3D" id="1.10.730.10">
    <property type="entry name" value="Isoleucyl-tRNA Synthetase, Domain 1"/>
    <property type="match status" value="1"/>
</dbReference>
<sequence length="328" mass="38381">AKRETDTMPQWAGSSWYFLRYPDAHLEQASFEKETANYWLPVDMYVGGIEHAILHLLYARFFTKVIYDLGYIDFDEPFQHLFNQGMVCKRSDKTGKVEKMSKSKGNVVNPDELIEKYGIDTVRMYELFIGPAELDSEWQDQGIEGVFRFLKKTWDLILKCGREPLQEDRELQRRLHLLIRDVTERIEAFKFNTAVSSFMEFINFLNRPEMLTRGVDKKTVESFLVLLAPFAPHFSEELWERLGHSQSIFEERWPLYDPSLIESRSVKIAVQVNGKLRGTLLLAKDTPKEEAVEKAKRIEKIRKYLEGKEIKKTVFVPDRIINLVTTQG</sequence>
<dbReference type="PANTHER" id="PTHR43740:SF2">
    <property type="entry name" value="LEUCINE--TRNA LIGASE, MITOCHONDRIAL"/>
    <property type="match status" value="1"/>
</dbReference>
<name>A0A523UXF9_UNCAE</name>
<dbReference type="InterPro" id="IPR009080">
    <property type="entry name" value="tRNAsynth_Ia_anticodon-bd"/>
</dbReference>
<dbReference type="SUPFAM" id="SSF47323">
    <property type="entry name" value="Anticodon-binding domain of a subclass of class I aminoacyl-tRNA synthetases"/>
    <property type="match status" value="1"/>
</dbReference>
<evidence type="ECO:0000256" key="8">
    <source>
        <dbReference type="ARBA" id="ARBA00047469"/>
    </source>
</evidence>
<dbReference type="GO" id="GO:0004823">
    <property type="term" value="F:leucine-tRNA ligase activity"/>
    <property type="evidence" value="ECO:0007669"/>
    <property type="project" value="UniProtKB-EC"/>
</dbReference>
<dbReference type="Proteomes" id="UP000320679">
    <property type="component" value="Unassembled WGS sequence"/>
</dbReference>
<keyword evidence="5" id="KW-0067">ATP-binding</keyword>
<feature type="non-terminal residue" evidence="11">
    <location>
        <position position="1"/>
    </location>
</feature>
<dbReference type="CDD" id="cd07958">
    <property type="entry name" value="Anticodon_Ia_Leu_BEm"/>
    <property type="match status" value="1"/>
</dbReference>
<evidence type="ECO:0000256" key="7">
    <source>
        <dbReference type="ARBA" id="ARBA00023146"/>
    </source>
</evidence>
<evidence type="ECO:0000256" key="2">
    <source>
        <dbReference type="ARBA" id="ARBA00013164"/>
    </source>
</evidence>
<accession>A0A523UXF9</accession>
<keyword evidence="6" id="KW-0648">Protein biosynthesis</keyword>
<dbReference type="Pfam" id="PF08264">
    <property type="entry name" value="Anticodon_1"/>
    <property type="match status" value="1"/>
</dbReference>
<reference evidence="11 12" key="1">
    <citation type="submission" date="2019-03" db="EMBL/GenBank/DDBJ databases">
        <title>Metabolic potential of uncultured bacteria and archaea associated with petroleum seepage in deep-sea sediments.</title>
        <authorList>
            <person name="Dong X."/>
            <person name="Hubert C."/>
        </authorList>
    </citation>
    <scope>NUCLEOTIDE SEQUENCE [LARGE SCALE GENOMIC DNA]</scope>
    <source>
        <strain evidence="11">E29_bin78</strain>
    </source>
</reference>
<dbReference type="AlphaFoldDB" id="A0A523UXF9"/>
<comment type="catalytic activity">
    <reaction evidence="8">
        <text>tRNA(Leu) + L-leucine + ATP = L-leucyl-tRNA(Leu) + AMP + diphosphate</text>
        <dbReference type="Rhea" id="RHEA:11688"/>
        <dbReference type="Rhea" id="RHEA-COMP:9613"/>
        <dbReference type="Rhea" id="RHEA-COMP:9622"/>
        <dbReference type="ChEBI" id="CHEBI:30616"/>
        <dbReference type="ChEBI" id="CHEBI:33019"/>
        <dbReference type="ChEBI" id="CHEBI:57427"/>
        <dbReference type="ChEBI" id="CHEBI:78442"/>
        <dbReference type="ChEBI" id="CHEBI:78494"/>
        <dbReference type="ChEBI" id="CHEBI:456215"/>
        <dbReference type="EC" id="6.1.1.4"/>
    </reaction>
</comment>
<dbReference type="InterPro" id="IPR013155">
    <property type="entry name" value="M/V/L/I-tRNA-synth_anticd-bd"/>
</dbReference>
<proteinExistence type="inferred from homology"/>
<evidence type="ECO:0000256" key="1">
    <source>
        <dbReference type="ARBA" id="ARBA00005594"/>
    </source>
</evidence>
<keyword evidence="7" id="KW-0030">Aminoacyl-tRNA synthetase</keyword>
<dbReference type="GO" id="GO:0005829">
    <property type="term" value="C:cytosol"/>
    <property type="evidence" value="ECO:0007669"/>
    <property type="project" value="TreeGrafter"/>
</dbReference>
<comment type="similarity">
    <text evidence="1">Belongs to the class-I aminoacyl-tRNA synthetase family.</text>
</comment>
<protein>
    <recommendedName>
        <fullName evidence="2">leucine--tRNA ligase</fullName>
        <ecNumber evidence="2">6.1.1.4</ecNumber>
    </recommendedName>
</protein>
<dbReference type="InterPro" id="IPR002302">
    <property type="entry name" value="Leu-tRNA-ligase"/>
</dbReference>
<dbReference type="Gene3D" id="3.40.50.620">
    <property type="entry name" value="HUPs"/>
    <property type="match status" value="1"/>
</dbReference>
<dbReference type="SUPFAM" id="SSF52374">
    <property type="entry name" value="Nucleotidylyl transferase"/>
    <property type="match status" value="1"/>
</dbReference>
<dbReference type="GO" id="GO:0006429">
    <property type="term" value="P:leucyl-tRNA aminoacylation"/>
    <property type="evidence" value="ECO:0007669"/>
    <property type="project" value="InterPro"/>
</dbReference>
<feature type="domain" description="Aminoacyl-tRNA synthetase class Ia" evidence="9">
    <location>
        <begin position="3"/>
        <end position="125"/>
    </location>
</feature>
<evidence type="ECO:0000259" key="10">
    <source>
        <dbReference type="Pfam" id="PF08264"/>
    </source>
</evidence>
<evidence type="ECO:0000256" key="4">
    <source>
        <dbReference type="ARBA" id="ARBA00022741"/>
    </source>
</evidence>
<evidence type="ECO:0000313" key="12">
    <source>
        <dbReference type="Proteomes" id="UP000320679"/>
    </source>
</evidence>
<keyword evidence="3 11" id="KW-0436">Ligase</keyword>
<dbReference type="PRINTS" id="PR00985">
    <property type="entry name" value="TRNASYNTHLEU"/>
</dbReference>
<dbReference type="FunFam" id="1.10.730.10:FF:000011">
    <property type="entry name" value="Leucine--tRNA ligase chloroplastic/mitochondrial"/>
    <property type="match status" value="1"/>
</dbReference>
<evidence type="ECO:0000259" key="9">
    <source>
        <dbReference type="Pfam" id="PF00133"/>
    </source>
</evidence>
<evidence type="ECO:0000313" key="11">
    <source>
        <dbReference type="EMBL" id="TET47218.1"/>
    </source>
</evidence>
<dbReference type="GO" id="GO:0005524">
    <property type="term" value="F:ATP binding"/>
    <property type="evidence" value="ECO:0007669"/>
    <property type="project" value="UniProtKB-KW"/>
</dbReference>
<gene>
    <name evidence="11" type="ORF">E3J59_02215</name>
</gene>
<evidence type="ECO:0000256" key="3">
    <source>
        <dbReference type="ARBA" id="ARBA00022598"/>
    </source>
</evidence>
<comment type="caution">
    <text evidence="11">The sequence shown here is derived from an EMBL/GenBank/DDBJ whole genome shotgun (WGS) entry which is preliminary data.</text>
</comment>
<dbReference type="InterPro" id="IPR014729">
    <property type="entry name" value="Rossmann-like_a/b/a_fold"/>
</dbReference>
<organism evidence="11 12">
    <name type="scientific">Aerophobetes bacterium</name>
    <dbReference type="NCBI Taxonomy" id="2030807"/>
    <lineage>
        <taxon>Bacteria</taxon>
        <taxon>Candidatus Aerophobota</taxon>
    </lineage>
</organism>
<dbReference type="EMBL" id="SOJK01000099">
    <property type="protein sequence ID" value="TET47218.1"/>
    <property type="molecule type" value="Genomic_DNA"/>
</dbReference>
<dbReference type="InterPro" id="IPR002300">
    <property type="entry name" value="aa-tRNA-synth_Ia"/>
</dbReference>
<dbReference type="Gene3D" id="3.10.20.590">
    <property type="match status" value="1"/>
</dbReference>
<feature type="domain" description="Methionyl/Valyl/Leucyl/Isoleucyl-tRNA synthetase anticodon-binding" evidence="10">
    <location>
        <begin position="168"/>
        <end position="290"/>
    </location>
</feature>
<dbReference type="Pfam" id="PF00133">
    <property type="entry name" value="tRNA-synt_1"/>
    <property type="match status" value="1"/>
</dbReference>
<evidence type="ECO:0000256" key="6">
    <source>
        <dbReference type="ARBA" id="ARBA00022917"/>
    </source>
</evidence>
<dbReference type="PANTHER" id="PTHR43740">
    <property type="entry name" value="LEUCYL-TRNA SYNTHETASE"/>
    <property type="match status" value="1"/>
</dbReference>
<dbReference type="EC" id="6.1.1.4" evidence="2"/>
<keyword evidence="4" id="KW-0547">Nucleotide-binding</keyword>
<evidence type="ECO:0000256" key="5">
    <source>
        <dbReference type="ARBA" id="ARBA00022840"/>
    </source>
</evidence>